<evidence type="ECO:0000313" key="2">
    <source>
        <dbReference type="Proteomes" id="UP000814033"/>
    </source>
</evidence>
<reference evidence="1" key="2">
    <citation type="journal article" date="2022" name="New Phytol.">
        <title>Evolutionary transition to the ectomycorrhizal habit in the genomes of a hyperdiverse lineage of mushroom-forming fungi.</title>
        <authorList>
            <person name="Looney B."/>
            <person name="Miyauchi S."/>
            <person name="Morin E."/>
            <person name="Drula E."/>
            <person name="Courty P.E."/>
            <person name="Kohler A."/>
            <person name="Kuo A."/>
            <person name="LaButti K."/>
            <person name="Pangilinan J."/>
            <person name="Lipzen A."/>
            <person name="Riley R."/>
            <person name="Andreopoulos W."/>
            <person name="He G."/>
            <person name="Johnson J."/>
            <person name="Nolan M."/>
            <person name="Tritt A."/>
            <person name="Barry K.W."/>
            <person name="Grigoriev I.V."/>
            <person name="Nagy L.G."/>
            <person name="Hibbett D."/>
            <person name="Henrissat B."/>
            <person name="Matheny P.B."/>
            <person name="Labbe J."/>
            <person name="Martin F.M."/>
        </authorList>
    </citation>
    <scope>NUCLEOTIDE SEQUENCE</scope>
    <source>
        <strain evidence="1">FP105234-sp</strain>
    </source>
</reference>
<dbReference type="EMBL" id="MU276523">
    <property type="protein sequence ID" value="KAI0038351.1"/>
    <property type="molecule type" value="Genomic_DNA"/>
</dbReference>
<organism evidence="1 2">
    <name type="scientific">Auriscalpium vulgare</name>
    <dbReference type="NCBI Taxonomy" id="40419"/>
    <lineage>
        <taxon>Eukaryota</taxon>
        <taxon>Fungi</taxon>
        <taxon>Dikarya</taxon>
        <taxon>Basidiomycota</taxon>
        <taxon>Agaricomycotina</taxon>
        <taxon>Agaricomycetes</taxon>
        <taxon>Russulales</taxon>
        <taxon>Auriscalpiaceae</taxon>
        <taxon>Auriscalpium</taxon>
    </lineage>
</organism>
<protein>
    <submittedName>
        <fullName evidence="1">Actin-like ATPase domain-containing protein</fullName>
    </submittedName>
</protein>
<sequence length="388" mass="43472">MYKEFSVVLVIPDFYEKSYVRDTVHLLLKTMGFKQLCAQQEALAATYGAGLTTACVVDIGATTASVACVDEGMVIADTRMFLNMGGDYITEFLPGKPAEKYGLRAYDEIILGPMCLFEPRVIDFSRRRIGMRPFQHPDVTEELWDNREHRDSLPADQFTQAMIISTQHLFVPPSLRTSRQRCPSKRGCATVRGGRENRDVTRVGRPRRVRRRLRRVRHARRGAQPRGLQGRDAAAALEHRRGGDAHRRRRGARAEPAPPPASRYDIDIAFEASKLPMDVAIFNSTRAAGGDEKIRKYLQAVLVIGGTALVPGMEHALESRLQAIATPLVANMDKVQIISPTKDVDPRILVWKGASVLGRMDGVADLWLTPSDWDTLGMRGLRERCFYL</sequence>
<gene>
    <name evidence="1" type="ORF">FA95DRAFT_1613455</name>
</gene>
<proteinExistence type="predicted"/>
<accession>A0ACB8R2K3</accession>
<reference evidence="1" key="1">
    <citation type="submission" date="2021-02" db="EMBL/GenBank/DDBJ databases">
        <authorList>
            <consortium name="DOE Joint Genome Institute"/>
            <person name="Ahrendt S."/>
            <person name="Looney B.P."/>
            <person name="Miyauchi S."/>
            <person name="Morin E."/>
            <person name="Drula E."/>
            <person name="Courty P.E."/>
            <person name="Chicoki N."/>
            <person name="Fauchery L."/>
            <person name="Kohler A."/>
            <person name="Kuo A."/>
            <person name="Labutti K."/>
            <person name="Pangilinan J."/>
            <person name="Lipzen A."/>
            <person name="Riley R."/>
            <person name="Andreopoulos W."/>
            <person name="He G."/>
            <person name="Johnson J."/>
            <person name="Barry K.W."/>
            <person name="Grigoriev I.V."/>
            <person name="Nagy L."/>
            <person name="Hibbett D."/>
            <person name="Henrissat B."/>
            <person name="Matheny P.B."/>
            <person name="Labbe J."/>
            <person name="Martin F."/>
        </authorList>
    </citation>
    <scope>NUCLEOTIDE SEQUENCE</scope>
    <source>
        <strain evidence="1">FP105234-sp</strain>
    </source>
</reference>
<evidence type="ECO:0000313" key="1">
    <source>
        <dbReference type="EMBL" id="KAI0038351.1"/>
    </source>
</evidence>
<comment type="caution">
    <text evidence="1">The sequence shown here is derived from an EMBL/GenBank/DDBJ whole genome shotgun (WGS) entry which is preliminary data.</text>
</comment>
<keyword evidence="2" id="KW-1185">Reference proteome</keyword>
<dbReference type="Proteomes" id="UP000814033">
    <property type="component" value="Unassembled WGS sequence"/>
</dbReference>
<name>A0ACB8R2K3_9AGAM</name>